<dbReference type="SUPFAM" id="SSF53271">
    <property type="entry name" value="PRTase-like"/>
    <property type="match status" value="1"/>
</dbReference>
<evidence type="ECO:0000313" key="4">
    <source>
        <dbReference type="Proteomes" id="UP001623232"/>
    </source>
</evidence>
<dbReference type="PANTHER" id="PTHR47505">
    <property type="entry name" value="DNA UTILIZATION PROTEIN YHGH"/>
    <property type="match status" value="1"/>
</dbReference>
<comment type="similarity">
    <text evidence="1">Belongs to the ComF/GntX family.</text>
</comment>
<dbReference type="InterPro" id="IPR000836">
    <property type="entry name" value="PRTase_dom"/>
</dbReference>
<dbReference type="Gene3D" id="3.40.50.2020">
    <property type="match status" value="1"/>
</dbReference>
<keyword evidence="4" id="KW-1185">Reference proteome</keyword>
<reference evidence="3 4" key="1">
    <citation type="submission" date="2023-04" db="EMBL/GenBank/DDBJ databases">
        <title>Complete genome sequence of Alisedimentitalea scapharcae.</title>
        <authorList>
            <person name="Rong J.-C."/>
            <person name="Yi M.-L."/>
            <person name="Zhao Q."/>
        </authorList>
    </citation>
    <scope>NUCLEOTIDE SEQUENCE [LARGE SCALE GENOMIC DNA]</scope>
    <source>
        <strain evidence="3 4">KCTC 42119</strain>
    </source>
</reference>
<dbReference type="InterPro" id="IPR044005">
    <property type="entry name" value="DZR_2"/>
</dbReference>
<proteinExistence type="inferred from homology"/>
<sequence>MWSGFQTAVRLVYPSRCLGCGDMVDSDFGLCGPCWRDTPFVSGTVCEACGTPVMGAPDGFRIECDDCMERPRPWNMGRSALVYEGRARKLVLALKHGDRPEIARPAALWMARAAKPFLRPNLLIAPVPLHWTRLVQRRYNQAALLAQALADETGLSWCPDLLVRTRRTPMLDHKGVDQRFATLTDAITDHRKRRHRMAARDIVLVDDVMTSGATLTACANACLQAGAREVFVITLARACRDR</sequence>
<dbReference type="Pfam" id="PF18912">
    <property type="entry name" value="DZR_2"/>
    <property type="match status" value="1"/>
</dbReference>
<evidence type="ECO:0000313" key="3">
    <source>
        <dbReference type="EMBL" id="WZK91093.1"/>
    </source>
</evidence>
<protein>
    <submittedName>
        <fullName evidence="3">Double zinc ribbon domain-containing protein</fullName>
    </submittedName>
</protein>
<feature type="domain" description="Double zinc ribbon" evidence="2">
    <location>
        <begin position="9"/>
        <end position="68"/>
    </location>
</feature>
<name>A0ABZ2XZG5_9RHOB</name>
<dbReference type="CDD" id="cd06223">
    <property type="entry name" value="PRTases_typeI"/>
    <property type="match status" value="1"/>
</dbReference>
<accession>A0ABZ2XZG5</accession>
<dbReference type="RefSeq" id="WP_406650607.1">
    <property type="nucleotide sequence ID" value="NZ_CP123584.1"/>
</dbReference>
<dbReference type="InterPro" id="IPR029057">
    <property type="entry name" value="PRTase-like"/>
</dbReference>
<organism evidence="3 4">
    <name type="scientific">Aliisedimentitalea scapharcae</name>
    <dbReference type="NCBI Taxonomy" id="1524259"/>
    <lineage>
        <taxon>Bacteria</taxon>
        <taxon>Pseudomonadati</taxon>
        <taxon>Pseudomonadota</taxon>
        <taxon>Alphaproteobacteria</taxon>
        <taxon>Rhodobacterales</taxon>
        <taxon>Roseobacteraceae</taxon>
        <taxon>Aliisedimentitalea</taxon>
    </lineage>
</organism>
<dbReference type="InterPro" id="IPR051910">
    <property type="entry name" value="ComF/GntX_DNA_util-trans"/>
</dbReference>
<gene>
    <name evidence="3" type="ORF">QEZ52_01505</name>
</gene>
<dbReference type="PANTHER" id="PTHR47505:SF1">
    <property type="entry name" value="DNA UTILIZATION PROTEIN YHGH"/>
    <property type="match status" value="1"/>
</dbReference>
<evidence type="ECO:0000256" key="1">
    <source>
        <dbReference type="ARBA" id="ARBA00008007"/>
    </source>
</evidence>
<evidence type="ECO:0000259" key="2">
    <source>
        <dbReference type="Pfam" id="PF18912"/>
    </source>
</evidence>
<dbReference type="Proteomes" id="UP001623232">
    <property type="component" value="Chromosome"/>
</dbReference>
<dbReference type="EMBL" id="CP123584">
    <property type="protein sequence ID" value="WZK91093.1"/>
    <property type="molecule type" value="Genomic_DNA"/>
</dbReference>